<proteinExistence type="predicted"/>
<dbReference type="Gene3D" id="4.10.1000.10">
    <property type="entry name" value="Zinc finger, CCCH-type"/>
    <property type="match status" value="1"/>
</dbReference>
<sequence>MNRSRRVSEKPCRDFARGNCRYGSSCRFSHDSATKVSSTSPAHSTRKRGSSKNRPRLWSPLPVNEAVVRNGAKRDAPAASGNPAKRRRYMAREPPIRSLEDARRFLNDLQRSTDIDAMLARLSEERDRLKEFIRDIDQESLALLVRVMVECKDAFDGRAFDSVIKDFSANLAVVARLHWEHR</sequence>
<comment type="caution">
    <text evidence="7">The sequence shown here is derived from an EMBL/GenBank/DDBJ whole genome shotgun (WGS) entry which is preliminary data.</text>
</comment>
<feature type="region of interest" description="Disordered" evidence="5">
    <location>
        <begin position="20"/>
        <end position="62"/>
    </location>
</feature>
<dbReference type="InterPro" id="IPR036855">
    <property type="entry name" value="Znf_CCCH_sf"/>
</dbReference>
<dbReference type="OrthoDB" id="2417221at2759"/>
<evidence type="ECO:0000313" key="8">
    <source>
        <dbReference type="Proteomes" id="UP000591131"/>
    </source>
</evidence>
<evidence type="ECO:0000256" key="3">
    <source>
        <dbReference type="ARBA" id="ARBA00022833"/>
    </source>
</evidence>
<dbReference type="SMART" id="SM00356">
    <property type="entry name" value="ZnF_C3H1"/>
    <property type="match status" value="1"/>
</dbReference>
<organism evidence="7 8">
    <name type="scientific">Perkinsus chesapeaki</name>
    <name type="common">Clam parasite</name>
    <name type="synonym">Perkinsus andrewsi</name>
    <dbReference type="NCBI Taxonomy" id="330153"/>
    <lineage>
        <taxon>Eukaryota</taxon>
        <taxon>Sar</taxon>
        <taxon>Alveolata</taxon>
        <taxon>Perkinsozoa</taxon>
        <taxon>Perkinsea</taxon>
        <taxon>Perkinsida</taxon>
        <taxon>Perkinsidae</taxon>
        <taxon>Perkinsus</taxon>
    </lineage>
</organism>
<dbReference type="Proteomes" id="UP000591131">
    <property type="component" value="Unassembled WGS sequence"/>
</dbReference>
<evidence type="ECO:0000259" key="6">
    <source>
        <dbReference type="PROSITE" id="PS50103"/>
    </source>
</evidence>
<evidence type="ECO:0000256" key="5">
    <source>
        <dbReference type="SAM" id="MobiDB-lite"/>
    </source>
</evidence>
<keyword evidence="8" id="KW-1185">Reference proteome</keyword>
<dbReference type="GO" id="GO:0008270">
    <property type="term" value="F:zinc ion binding"/>
    <property type="evidence" value="ECO:0007669"/>
    <property type="project" value="UniProtKB-KW"/>
</dbReference>
<evidence type="ECO:0000313" key="7">
    <source>
        <dbReference type="EMBL" id="KAF4674804.1"/>
    </source>
</evidence>
<dbReference type="AlphaFoldDB" id="A0A7J6MTF2"/>
<dbReference type="InterPro" id="IPR041367">
    <property type="entry name" value="Znf-CCCH_4"/>
</dbReference>
<dbReference type="SUPFAM" id="SSF90229">
    <property type="entry name" value="CCCH zinc finger"/>
    <property type="match status" value="1"/>
</dbReference>
<keyword evidence="1 4" id="KW-0479">Metal-binding</keyword>
<dbReference type="InterPro" id="IPR000571">
    <property type="entry name" value="Znf_CCCH"/>
</dbReference>
<protein>
    <recommendedName>
        <fullName evidence="6">C3H1-type domain-containing protein</fullName>
    </recommendedName>
</protein>
<dbReference type="PROSITE" id="PS50103">
    <property type="entry name" value="ZF_C3H1"/>
    <property type="match status" value="1"/>
</dbReference>
<feature type="compositionally biased region" description="Polar residues" evidence="5">
    <location>
        <begin position="34"/>
        <end position="43"/>
    </location>
</feature>
<reference evidence="7 8" key="1">
    <citation type="submission" date="2020-04" db="EMBL/GenBank/DDBJ databases">
        <title>Perkinsus chesapeaki whole genome sequence.</title>
        <authorList>
            <person name="Bogema D.R."/>
        </authorList>
    </citation>
    <scope>NUCLEOTIDE SEQUENCE [LARGE SCALE GENOMIC DNA]</scope>
    <source>
        <strain evidence="7">ATCC PRA-425</strain>
    </source>
</reference>
<evidence type="ECO:0000256" key="1">
    <source>
        <dbReference type="ARBA" id="ARBA00022723"/>
    </source>
</evidence>
<accession>A0A7J6MTF2</accession>
<evidence type="ECO:0000256" key="2">
    <source>
        <dbReference type="ARBA" id="ARBA00022771"/>
    </source>
</evidence>
<gene>
    <name evidence="7" type="ORF">FOL47_008682</name>
</gene>
<dbReference type="Pfam" id="PF18044">
    <property type="entry name" value="zf-CCCH_4"/>
    <property type="match status" value="1"/>
</dbReference>
<feature type="domain" description="C3H1-type" evidence="6">
    <location>
        <begin position="6"/>
        <end position="33"/>
    </location>
</feature>
<evidence type="ECO:0000256" key="4">
    <source>
        <dbReference type="PROSITE-ProRule" id="PRU00723"/>
    </source>
</evidence>
<name>A0A7J6MTF2_PERCH</name>
<keyword evidence="3 4" id="KW-0862">Zinc</keyword>
<dbReference type="EMBL" id="JAAPAO010000057">
    <property type="protein sequence ID" value="KAF4674804.1"/>
    <property type="molecule type" value="Genomic_DNA"/>
</dbReference>
<feature type="compositionally biased region" description="Basic residues" evidence="5">
    <location>
        <begin position="44"/>
        <end position="55"/>
    </location>
</feature>
<feature type="region of interest" description="Disordered" evidence="5">
    <location>
        <begin position="68"/>
        <end position="87"/>
    </location>
</feature>
<keyword evidence="2 4" id="KW-0863">Zinc-finger</keyword>
<feature type="zinc finger region" description="C3H1-type" evidence="4">
    <location>
        <begin position="6"/>
        <end position="33"/>
    </location>
</feature>